<evidence type="ECO:0000313" key="1">
    <source>
        <dbReference type="Proteomes" id="UP000887580"/>
    </source>
</evidence>
<sequence length="268" mass="30940">MPFDREISPLFLLPNNNNHKFINMEEYCLSPPTSSSSIESPPFENVEPQTEIRCAVCGDSASGCHYLIPSCNGCKTFFRRTIVSQRKFVCKNGGKCDFDKNRRCACRACRFEKCLKAGMQAAAIQYTPSANLTLSIARKRFKSGSSFLPNLKQTHLVTIQDQILQRIGYVLRLEEKHSKLRLSTFYPYDEEIGIKGYLESRSAFADAEKYPIVEKWPPRPERDTTNKYEMKAMGIKFWYFVDMILSLEYIKTFPFYQQFTLSDKVSIL</sequence>
<accession>A0AC35GL48</accession>
<dbReference type="Proteomes" id="UP000887580">
    <property type="component" value="Unplaced"/>
</dbReference>
<protein>
    <submittedName>
        <fullName evidence="2">Nuclear receptor domain-containing protein</fullName>
    </submittedName>
</protein>
<proteinExistence type="predicted"/>
<evidence type="ECO:0000313" key="2">
    <source>
        <dbReference type="WBParaSite" id="PS1159_v2.g6555.t1"/>
    </source>
</evidence>
<dbReference type="WBParaSite" id="PS1159_v2.g6555.t1">
    <property type="protein sequence ID" value="PS1159_v2.g6555.t1"/>
    <property type="gene ID" value="PS1159_v2.g6555"/>
</dbReference>
<reference evidence="2" key="1">
    <citation type="submission" date="2022-11" db="UniProtKB">
        <authorList>
            <consortium name="WormBaseParasite"/>
        </authorList>
    </citation>
    <scope>IDENTIFICATION</scope>
</reference>
<organism evidence="1 2">
    <name type="scientific">Panagrolaimus sp. PS1159</name>
    <dbReference type="NCBI Taxonomy" id="55785"/>
    <lineage>
        <taxon>Eukaryota</taxon>
        <taxon>Metazoa</taxon>
        <taxon>Ecdysozoa</taxon>
        <taxon>Nematoda</taxon>
        <taxon>Chromadorea</taxon>
        <taxon>Rhabditida</taxon>
        <taxon>Tylenchina</taxon>
        <taxon>Panagrolaimomorpha</taxon>
        <taxon>Panagrolaimoidea</taxon>
        <taxon>Panagrolaimidae</taxon>
        <taxon>Panagrolaimus</taxon>
    </lineage>
</organism>
<name>A0AC35GL48_9BILA</name>